<organism evidence="3 4">
    <name type="scientific">Penicillium cosmopolitanum</name>
    <dbReference type="NCBI Taxonomy" id="1131564"/>
    <lineage>
        <taxon>Eukaryota</taxon>
        <taxon>Fungi</taxon>
        <taxon>Dikarya</taxon>
        <taxon>Ascomycota</taxon>
        <taxon>Pezizomycotina</taxon>
        <taxon>Eurotiomycetes</taxon>
        <taxon>Eurotiomycetidae</taxon>
        <taxon>Eurotiales</taxon>
        <taxon>Aspergillaceae</taxon>
        <taxon>Penicillium</taxon>
    </lineage>
</organism>
<accession>A0A9W9WBW3</accession>
<dbReference type="AlphaFoldDB" id="A0A9W9WBW3"/>
<dbReference type="InterPro" id="IPR057965">
    <property type="entry name" value="STEEP1_dom"/>
</dbReference>
<protein>
    <recommendedName>
        <fullName evidence="2">STEEP1 domain-containing protein</fullName>
    </recommendedName>
</protein>
<evidence type="ECO:0000313" key="3">
    <source>
        <dbReference type="EMBL" id="KAJ5414651.1"/>
    </source>
</evidence>
<dbReference type="Pfam" id="PF25809">
    <property type="entry name" value="STEEP1"/>
    <property type="match status" value="1"/>
</dbReference>
<gene>
    <name evidence="3" type="ORF">N7509_001278</name>
</gene>
<dbReference type="OrthoDB" id="418131at2759"/>
<dbReference type="RefSeq" id="XP_056494497.1">
    <property type="nucleotide sequence ID" value="XM_056625915.1"/>
</dbReference>
<feature type="domain" description="STEEP1" evidence="2">
    <location>
        <begin position="14"/>
        <end position="168"/>
    </location>
</feature>
<dbReference type="Proteomes" id="UP001147747">
    <property type="component" value="Unassembled WGS sequence"/>
</dbReference>
<evidence type="ECO:0000256" key="1">
    <source>
        <dbReference type="SAM" id="MobiDB-lite"/>
    </source>
</evidence>
<evidence type="ECO:0000313" key="4">
    <source>
        <dbReference type="Proteomes" id="UP001147747"/>
    </source>
</evidence>
<evidence type="ECO:0000259" key="2">
    <source>
        <dbReference type="Pfam" id="PF25809"/>
    </source>
</evidence>
<feature type="compositionally biased region" description="Acidic residues" evidence="1">
    <location>
        <begin position="134"/>
        <end position="146"/>
    </location>
</feature>
<reference evidence="3" key="1">
    <citation type="submission" date="2022-12" db="EMBL/GenBank/DDBJ databases">
        <authorList>
            <person name="Petersen C."/>
        </authorList>
    </citation>
    <scope>NUCLEOTIDE SEQUENCE</scope>
    <source>
        <strain evidence="3">IBT 29677</strain>
    </source>
</reference>
<dbReference type="EMBL" id="JAPZBU010000003">
    <property type="protein sequence ID" value="KAJ5414651.1"/>
    <property type="molecule type" value="Genomic_DNA"/>
</dbReference>
<comment type="caution">
    <text evidence="3">The sequence shown here is derived from an EMBL/GenBank/DDBJ whole genome shotgun (WGS) entry which is preliminary data.</text>
</comment>
<feature type="region of interest" description="Disordered" evidence="1">
    <location>
        <begin position="132"/>
        <end position="152"/>
    </location>
</feature>
<reference evidence="3" key="2">
    <citation type="journal article" date="2023" name="IMA Fungus">
        <title>Comparative genomic study of the Penicillium genus elucidates a diverse pangenome and 15 lateral gene transfer events.</title>
        <authorList>
            <person name="Petersen C."/>
            <person name="Sorensen T."/>
            <person name="Nielsen M.R."/>
            <person name="Sondergaard T.E."/>
            <person name="Sorensen J.L."/>
            <person name="Fitzpatrick D.A."/>
            <person name="Frisvad J.C."/>
            <person name="Nielsen K.L."/>
        </authorList>
    </citation>
    <scope>NUCLEOTIDE SEQUENCE</scope>
    <source>
        <strain evidence="3">IBT 29677</strain>
    </source>
</reference>
<proteinExistence type="predicted"/>
<keyword evidence="4" id="KW-1185">Reference proteome</keyword>
<name>A0A9W9WBW3_9EURO</name>
<sequence length="183" mass="20451">MSDSPTTTTDIPRHKILTQHCRFCNHLLLATTRTLNTLPRRTGESKDKAIILPLESKLSQDVPQETDPSTTTKHTTVLLSTTIPDRRATLIRREDGIEKRILLRCGRCRVVVGYYLDKVHWGRDTASKAKVEIEGDEGEGEAENAEEERPPAVYILPGAVVETGEMGEKSGGVGEMEWRVWGE</sequence>
<dbReference type="GeneID" id="81364895"/>